<name>A0A8I6RR89_CIMLE</name>
<keyword evidence="6" id="KW-0808">Transferase</keyword>
<dbReference type="PANTHER" id="PTHR10050:SF51">
    <property type="entry name" value="PROTEIN O-MANNOSYL-TRANSFERASE 1"/>
    <property type="match status" value="1"/>
</dbReference>
<feature type="transmembrane region" description="Helical" evidence="19">
    <location>
        <begin position="203"/>
        <end position="219"/>
    </location>
</feature>
<evidence type="ECO:0000256" key="17">
    <source>
        <dbReference type="ARBA" id="ARBA00079036"/>
    </source>
</evidence>
<feature type="transmembrane region" description="Helical" evidence="19">
    <location>
        <begin position="255"/>
        <end position="272"/>
    </location>
</feature>
<feature type="transmembrane region" description="Helical" evidence="19">
    <location>
        <begin position="645"/>
        <end position="665"/>
    </location>
</feature>
<evidence type="ECO:0000256" key="19">
    <source>
        <dbReference type="SAM" id="Phobius"/>
    </source>
</evidence>
<dbReference type="GeneID" id="106665830"/>
<evidence type="ECO:0000256" key="16">
    <source>
        <dbReference type="ARBA" id="ARBA00073145"/>
    </source>
</evidence>
<comment type="subunit">
    <text evidence="15">Interacts with tw/POMT2.</text>
</comment>
<dbReference type="FunFam" id="2.80.10.50:FF:000012">
    <property type="entry name" value="Protein O-mannosyl-transferase 1"/>
    <property type="match status" value="1"/>
</dbReference>
<sequence>METSINQVRKRRGKSSNNGHEKQTGNTKNTVRHGKRPKDSDESDDGSTCLEEFQQLVDGETQGVSNDVSSTERAPSFPKKRFLINLELDVVAVFLFGLAAVSRFYKLDEPRHIVFDELHYGKYIGLYIKNTFFFDLHPPLGKLLISSIAQFAGFDGKFRFDRIGTAYDETVPIFALRFLPALCGSLIVPTSYFLMLELRCQQWTAMLAALLVLFDNALLTQSRFILMEPMLLLLTLLGLLSFLKFRRYTNNFKHPMFWIWLSTCLTCLSLALCVKYVGFFSLALGVTLMWMDFWRLLPRKDLTDRILIFQGAFRWLLSLIIPAVVYVSVFYVHLILLYKAGPHDSVMTSAFQASLEGGLASITKGQPLEVAHGSQITLRHTHGKACWLHSHNAVYPLRYPDKRGSSHQQQVTCYTFKDLNNWWIVTRPNEANLVVSTPPDAIKHGDIIQLVHGMTGRSLNSHDVSGPMSPHNQEVSCYIDYNVSMPAQDLWKVEIVNREEEGDVWHTIQSQVRLIHFNSSQALKYSGKQLPNWGFNQMEVVTDKVTVQDNTVWNVEEHRYTKFQDEKERERDMMNAEMIPMTATQLPFYRKFLELQYKMLFTTQENLQSHMYSSDPVEWLFMTRGIAYWVSSNHNGQVHLLGNVLIWYSGTVSLVIYLLILIFYLLRRRRLIYDLSPVEWEQYKFIGQTLFMGFLFHYIPYFFVDRTLFLHHYFPAFLFKILLTAAVIEHIHSLTRHLRFLQALFTFAILVWIIGVVIVFKIFSVISYGATPLSGDDILKLRWSESWDFIVHKE</sequence>
<keyword evidence="10 19" id="KW-1133">Transmembrane helix</keyword>
<organism evidence="21 22">
    <name type="scientific">Cimex lectularius</name>
    <name type="common">Bed bug</name>
    <name type="synonym">Acanthia lectularia</name>
    <dbReference type="NCBI Taxonomy" id="79782"/>
    <lineage>
        <taxon>Eukaryota</taxon>
        <taxon>Metazoa</taxon>
        <taxon>Ecdysozoa</taxon>
        <taxon>Arthropoda</taxon>
        <taxon>Hexapoda</taxon>
        <taxon>Insecta</taxon>
        <taxon>Pterygota</taxon>
        <taxon>Neoptera</taxon>
        <taxon>Paraneoptera</taxon>
        <taxon>Hemiptera</taxon>
        <taxon>Heteroptera</taxon>
        <taxon>Panheteroptera</taxon>
        <taxon>Cimicomorpha</taxon>
        <taxon>Cimicidae</taxon>
        <taxon>Cimex</taxon>
    </lineage>
</organism>
<evidence type="ECO:0000259" key="20">
    <source>
        <dbReference type="PROSITE" id="PS50919"/>
    </source>
</evidence>
<dbReference type="CTD" id="39297"/>
<dbReference type="InterPro" id="IPR003342">
    <property type="entry name" value="ArnT-like_N"/>
</dbReference>
<dbReference type="SUPFAM" id="SSF82109">
    <property type="entry name" value="MIR domain"/>
    <property type="match status" value="1"/>
</dbReference>
<dbReference type="RefSeq" id="XP_014248084.1">
    <property type="nucleotide sequence ID" value="XM_014392598.2"/>
</dbReference>
<accession>A0A8I6RR89</accession>
<evidence type="ECO:0000256" key="7">
    <source>
        <dbReference type="ARBA" id="ARBA00022692"/>
    </source>
</evidence>
<evidence type="ECO:0000256" key="4">
    <source>
        <dbReference type="ARBA" id="ARBA00012839"/>
    </source>
</evidence>
<dbReference type="Pfam" id="PF02366">
    <property type="entry name" value="PMT"/>
    <property type="match status" value="1"/>
</dbReference>
<dbReference type="KEGG" id="clec:106665830"/>
<dbReference type="UniPathway" id="UPA00378"/>
<evidence type="ECO:0000256" key="13">
    <source>
        <dbReference type="ARBA" id="ARBA00045102"/>
    </source>
</evidence>
<evidence type="ECO:0000313" key="22">
    <source>
        <dbReference type="Proteomes" id="UP000494040"/>
    </source>
</evidence>
<dbReference type="Pfam" id="PF02815">
    <property type="entry name" value="MIR"/>
    <property type="match status" value="1"/>
</dbReference>
<feature type="domain" description="MIR" evidence="20">
    <location>
        <begin position="367"/>
        <end position="428"/>
    </location>
</feature>
<dbReference type="OMA" id="NCHLNAP"/>
<evidence type="ECO:0000256" key="11">
    <source>
        <dbReference type="ARBA" id="ARBA00023136"/>
    </source>
</evidence>
<dbReference type="InterPro" id="IPR016093">
    <property type="entry name" value="MIR_motif"/>
</dbReference>
<keyword evidence="9" id="KW-0256">Endoplasmic reticulum</keyword>
<keyword evidence="7 19" id="KW-0812">Transmembrane</keyword>
<dbReference type="SMART" id="SM00472">
    <property type="entry name" value="MIR"/>
    <property type="match status" value="3"/>
</dbReference>
<keyword evidence="11 19" id="KW-0472">Membrane</keyword>
<dbReference type="PROSITE" id="PS50919">
    <property type="entry name" value="MIR"/>
    <property type="match status" value="3"/>
</dbReference>
<keyword evidence="22" id="KW-1185">Reference proteome</keyword>
<feature type="region of interest" description="Disordered" evidence="18">
    <location>
        <begin position="1"/>
        <end position="47"/>
    </location>
</feature>
<feature type="transmembrane region" description="Helical" evidence="19">
    <location>
        <begin position="278"/>
        <end position="294"/>
    </location>
</feature>
<dbReference type="Pfam" id="PF16192">
    <property type="entry name" value="PMT_4TMC"/>
    <property type="match status" value="1"/>
</dbReference>
<evidence type="ECO:0000256" key="1">
    <source>
        <dbReference type="ARBA" id="ARBA00004477"/>
    </source>
</evidence>
<dbReference type="InterPro" id="IPR032421">
    <property type="entry name" value="PMT_4TMC"/>
</dbReference>
<dbReference type="CDD" id="cd23281">
    <property type="entry name" value="beta-trefoil_MIR_POMT1"/>
    <property type="match status" value="1"/>
</dbReference>
<feature type="transmembrane region" description="Helical" evidence="19">
    <location>
        <begin position="315"/>
        <end position="338"/>
    </location>
</feature>
<dbReference type="OrthoDB" id="292747at2759"/>
<evidence type="ECO:0000313" key="21">
    <source>
        <dbReference type="EnsemblMetazoa" id="XP_014248084.1"/>
    </source>
</evidence>
<evidence type="ECO:0000256" key="5">
    <source>
        <dbReference type="ARBA" id="ARBA00022676"/>
    </source>
</evidence>
<protein>
    <recommendedName>
        <fullName evidence="16">Protein O-mannosyltransferase 1</fullName>
        <ecNumber evidence="4">2.4.1.109</ecNumber>
    </recommendedName>
    <alternativeName>
        <fullName evidence="17">Protein rotated abdomen</fullName>
    </alternativeName>
</protein>
<proteinExistence type="inferred from homology"/>
<evidence type="ECO:0000256" key="10">
    <source>
        <dbReference type="ARBA" id="ARBA00022989"/>
    </source>
</evidence>
<keyword evidence="5" id="KW-0328">Glycosyltransferase</keyword>
<feature type="transmembrane region" description="Helical" evidence="19">
    <location>
        <begin position="82"/>
        <end position="105"/>
    </location>
</feature>
<feature type="transmembrane region" description="Helical" evidence="19">
    <location>
        <begin position="685"/>
        <end position="704"/>
    </location>
</feature>
<dbReference type="InterPro" id="IPR027005">
    <property type="entry name" value="PMT-like"/>
</dbReference>
<evidence type="ECO:0000256" key="12">
    <source>
        <dbReference type="ARBA" id="ARBA00045085"/>
    </source>
</evidence>
<evidence type="ECO:0000256" key="8">
    <source>
        <dbReference type="ARBA" id="ARBA00022737"/>
    </source>
</evidence>
<feature type="domain" description="MIR" evidence="20">
    <location>
        <begin position="502"/>
        <end position="558"/>
    </location>
</feature>
<evidence type="ECO:0000256" key="14">
    <source>
        <dbReference type="ARBA" id="ARBA00059310"/>
    </source>
</evidence>
<dbReference type="Gene3D" id="2.80.10.50">
    <property type="match status" value="1"/>
</dbReference>
<dbReference type="InterPro" id="IPR036300">
    <property type="entry name" value="MIR_dom_sf"/>
</dbReference>
<comment type="catalytic activity">
    <reaction evidence="12">
        <text>a di-trans,poly-cis-dolichyl beta-D-mannosyl phosphate + L-threonyl-[protein] = 3-O-(alpha-D-mannosyl)-L-threonyl-[protein] + a di-trans,poly-cis-dolichyl phosphate + H(+)</text>
        <dbReference type="Rhea" id="RHEA:53396"/>
        <dbReference type="Rhea" id="RHEA-COMP:11060"/>
        <dbReference type="Rhea" id="RHEA-COMP:13547"/>
        <dbReference type="Rhea" id="RHEA-COMP:19498"/>
        <dbReference type="Rhea" id="RHEA-COMP:19501"/>
        <dbReference type="ChEBI" id="CHEBI:15378"/>
        <dbReference type="ChEBI" id="CHEBI:30013"/>
        <dbReference type="ChEBI" id="CHEBI:57683"/>
        <dbReference type="ChEBI" id="CHEBI:58211"/>
        <dbReference type="ChEBI" id="CHEBI:137323"/>
        <dbReference type="EC" id="2.4.1.109"/>
    </reaction>
</comment>
<dbReference type="PANTHER" id="PTHR10050">
    <property type="entry name" value="DOLICHYL-PHOSPHATE-MANNOSE--PROTEIN MANNOSYLTRANSFERASE"/>
    <property type="match status" value="1"/>
</dbReference>
<evidence type="ECO:0000256" key="18">
    <source>
        <dbReference type="SAM" id="MobiDB-lite"/>
    </source>
</evidence>
<evidence type="ECO:0000256" key="3">
    <source>
        <dbReference type="ARBA" id="ARBA00007222"/>
    </source>
</evidence>
<evidence type="ECO:0000256" key="2">
    <source>
        <dbReference type="ARBA" id="ARBA00004922"/>
    </source>
</evidence>
<comment type="catalytic activity">
    <reaction evidence="13">
        <text>a di-trans,poly-cis-dolichyl beta-D-mannosyl phosphate + L-seryl-[protein] = 3-O-(alpha-D-mannosyl)-L-seryl-[protein] + a di-trans,poly-cis-dolichyl phosphate + H(+)</text>
        <dbReference type="Rhea" id="RHEA:17377"/>
        <dbReference type="Rhea" id="RHEA-COMP:9863"/>
        <dbReference type="Rhea" id="RHEA-COMP:13546"/>
        <dbReference type="Rhea" id="RHEA-COMP:19498"/>
        <dbReference type="Rhea" id="RHEA-COMP:19501"/>
        <dbReference type="ChEBI" id="CHEBI:15378"/>
        <dbReference type="ChEBI" id="CHEBI:29999"/>
        <dbReference type="ChEBI" id="CHEBI:57683"/>
        <dbReference type="ChEBI" id="CHEBI:58211"/>
        <dbReference type="ChEBI" id="CHEBI:137321"/>
        <dbReference type="EC" id="2.4.1.109"/>
    </reaction>
</comment>
<comment type="similarity">
    <text evidence="3">Belongs to the glycosyltransferase 39 family.</text>
</comment>
<evidence type="ECO:0000256" key="15">
    <source>
        <dbReference type="ARBA" id="ARBA00061810"/>
    </source>
</evidence>
<feature type="transmembrane region" description="Helical" evidence="19">
    <location>
        <begin position="710"/>
        <end position="728"/>
    </location>
</feature>
<feature type="transmembrane region" description="Helical" evidence="19">
    <location>
        <begin position="225"/>
        <end position="243"/>
    </location>
</feature>
<comment type="pathway">
    <text evidence="2">Protein modification; protein glycosylation.</text>
</comment>
<reference evidence="21" key="1">
    <citation type="submission" date="2022-01" db="UniProtKB">
        <authorList>
            <consortium name="EnsemblMetazoa"/>
        </authorList>
    </citation>
    <scope>IDENTIFICATION</scope>
</reference>
<comment type="function">
    <text evidence="14">Rt/POMT1 and tw/POMT2 function as a protein O-mannosyltransferase in association with each other to generate and maintain normal muscle development.</text>
</comment>
<feature type="domain" description="MIR" evidence="20">
    <location>
        <begin position="439"/>
        <end position="496"/>
    </location>
</feature>
<evidence type="ECO:0000256" key="9">
    <source>
        <dbReference type="ARBA" id="ARBA00022824"/>
    </source>
</evidence>
<comment type="subcellular location">
    <subcellularLocation>
        <location evidence="1">Endoplasmic reticulum membrane</location>
        <topology evidence="1">Multi-pass membrane protein</topology>
    </subcellularLocation>
</comment>
<evidence type="ECO:0000256" key="6">
    <source>
        <dbReference type="ARBA" id="ARBA00022679"/>
    </source>
</evidence>
<feature type="transmembrane region" description="Helical" evidence="19">
    <location>
        <begin position="740"/>
        <end position="763"/>
    </location>
</feature>
<dbReference type="Proteomes" id="UP000494040">
    <property type="component" value="Unassembled WGS sequence"/>
</dbReference>
<dbReference type="GO" id="GO:0004169">
    <property type="term" value="F:dolichyl-phosphate-mannose-protein mannosyltransferase activity"/>
    <property type="evidence" value="ECO:0007669"/>
    <property type="project" value="UniProtKB-EC"/>
</dbReference>
<dbReference type="GO" id="GO:0005789">
    <property type="term" value="C:endoplasmic reticulum membrane"/>
    <property type="evidence" value="ECO:0007669"/>
    <property type="project" value="UniProtKB-SubCell"/>
</dbReference>
<keyword evidence="8" id="KW-0677">Repeat</keyword>
<dbReference type="EnsemblMetazoa" id="XM_014392598.2">
    <property type="protein sequence ID" value="XP_014248084.1"/>
    <property type="gene ID" value="LOC106665830"/>
</dbReference>
<dbReference type="EC" id="2.4.1.109" evidence="4"/>
<dbReference type="AlphaFoldDB" id="A0A8I6RR89"/>
<feature type="transmembrane region" description="Helical" evidence="19">
    <location>
        <begin position="174"/>
        <end position="196"/>
    </location>
</feature>